<dbReference type="PROSITE" id="PS50222">
    <property type="entry name" value="EF_HAND_2"/>
    <property type="match status" value="2"/>
</dbReference>
<comment type="caution">
    <text evidence="4">The sequence shown here is derived from an EMBL/GenBank/DDBJ whole genome shotgun (WGS) entry which is preliminary data.</text>
</comment>
<feature type="compositionally biased region" description="Low complexity" evidence="1">
    <location>
        <begin position="20"/>
        <end position="32"/>
    </location>
</feature>
<evidence type="ECO:0000256" key="1">
    <source>
        <dbReference type="SAM" id="MobiDB-lite"/>
    </source>
</evidence>
<feature type="domain" description="EF-hand" evidence="3">
    <location>
        <begin position="85"/>
        <end position="120"/>
    </location>
</feature>
<keyword evidence="5" id="KW-1185">Reference proteome</keyword>
<evidence type="ECO:0000313" key="4">
    <source>
        <dbReference type="EMBL" id="CAE8606177.1"/>
    </source>
</evidence>
<name>A0A813EWW0_POLGL</name>
<feature type="region of interest" description="Disordered" evidence="1">
    <location>
        <begin position="20"/>
        <end position="46"/>
    </location>
</feature>
<reference evidence="4" key="1">
    <citation type="submission" date="2021-02" db="EMBL/GenBank/DDBJ databases">
        <authorList>
            <person name="Dougan E. K."/>
            <person name="Rhodes N."/>
            <person name="Thang M."/>
            <person name="Chan C."/>
        </authorList>
    </citation>
    <scope>NUCLEOTIDE SEQUENCE</scope>
</reference>
<evidence type="ECO:0000259" key="3">
    <source>
        <dbReference type="PROSITE" id="PS50222"/>
    </source>
</evidence>
<dbReference type="InterPro" id="IPR011992">
    <property type="entry name" value="EF-hand-dom_pair"/>
</dbReference>
<sequence length="187" mass="20368">MLLRKSARALAALLVLRASPSAGAEEGSSQAGLHSVDGTSSSSEELAEELEATMAKFDFDRDGSLNKKEALSWYRFLDEDIKEQDVIAQRDAAFLEFDHDRNSLISRTEVSDLLSCMDQVEADLGFTASGEEEGGEEGEEAEEEEGAEEGEAEEEGEEEDEEAEGEEEEGEEEGDEEGEEADGEESE</sequence>
<feature type="chain" id="PRO_5032960360" description="EF-hand domain-containing protein" evidence="2">
    <location>
        <begin position="24"/>
        <end position="187"/>
    </location>
</feature>
<dbReference type="GO" id="GO:0005509">
    <property type="term" value="F:calcium ion binding"/>
    <property type="evidence" value="ECO:0007669"/>
    <property type="project" value="InterPro"/>
</dbReference>
<dbReference type="EMBL" id="CAJNNV010018769">
    <property type="protein sequence ID" value="CAE8606177.1"/>
    <property type="molecule type" value="Genomic_DNA"/>
</dbReference>
<dbReference type="InterPro" id="IPR002048">
    <property type="entry name" value="EF_hand_dom"/>
</dbReference>
<keyword evidence="2" id="KW-0732">Signal</keyword>
<dbReference type="Proteomes" id="UP000654075">
    <property type="component" value="Unassembled WGS sequence"/>
</dbReference>
<protein>
    <recommendedName>
        <fullName evidence="3">EF-hand domain-containing protein</fullName>
    </recommendedName>
</protein>
<feature type="region of interest" description="Disordered" evidence="1">
    <location>
        <begin position="126"/>
        <end position="187"/>
    </location>
</feature>
<dbReference type="Gene3D" id="1.10.238.10">
    <property type="entry name" value="EF-hand"/>
    <property type="match status" value="1"/>
</dbReference>
<gene>
    <name evidence="4" type="ORF">PGLA1383_LOCUS24164</name>
</gene>
<evidence type="ECO:0000256" key="2">
    <source>
        <dbReference type="SAM" id="SignalP"/>
    </source>
</evidence>
<organism evidence="4 5">
    <name type="scientific">Polarella glacialis</name>
    <name type="common">Dinoflagellate</name>
    <dbReference type="NCBI Taxonomy" id="89957"/>
    <lineage>
        <taxon>Eukaryota</taxon>
        <taxon>Sar</taxon>
        <taxon>Alveolata</taxon>
        <taxon>Dinophyceae</taxon>
        <taxon>Suessiales</taxon>
        <taxon>Suessiaceae</taxon>
        <taxon>Polarella</taxon>
    </lineage>
</organism>
<feature type="compositionally biased region" description="Acidic residues" evidence="1">
    <location>
        <begin position="130"/>
        <end position="187"/>
    </location>
</feature>
<feature type="domain" description="EF-hand" evidence="3">
    <location>
        <begin position="45"/>
        <end position="80"/>
    </location>
</feature>
<dbReference type="AlphaFoldDB" id="A0A813EWW0"/>
<proteinExistence type="predicted"/>
<evidence type="ECO:0000313" key="5">
    <source>
        <dbReference type="Proteomes" id="UP000654075"/>
    </source>
</evidence>
<dbReference type="SUPFAM" id="SSF47473">
    <property type="entry name" value="EF-hand"/>
    <property type="match status" value="1"/>
</dbReference>
<dbReference type="OrthoDB" id="436336at2759"/>
<accession>A0A813EWW0</accession>
<feature type="signal peptide" evidence="2">
    <location>
        <begin position="1"/>
        <end position="23"/>
    </location>
</feature>